<evidence type="ECO:0000313" key="2">
    <source>
        <dbReference type="EMBL" id="RFC63621.1"/>
    </source>
</evidence>
<feature type="compositionally biased region" description="Basic and acidic residues" evidence="1">
    <location>
        <begin position="113"/>
        <end position="124"/>
    </location>
</feature>
<dbReference type="Proteomes" id="UP000264310">
    <property type="component" value="Unassembled WGS sequence"/>
</dbReference>
<dbReference type="AlphaFoldDB" id="A0A371X316"/>
<proteinExistence type="predicted"/>
<gene>
    <name evidence="2" type="ORF">DYI37_11490</name>
</gene>
<name>A0A371X316_9HYPH</name>
<protein>
    <recommendedName>
        <fullName evidence="4">Mor transcription activator domain-containing protein</fullName>
    </recommendedName>
</protein>
<evidence type="ECO:0000256" key="1">
    <source>
        <dbReference type="SAM" id="MobiDB-lite"/>
    </source>
</evidence>
<accession>A0A371X316</accession>
<reference evidence="2 3" key="1">
    <citation type="submission" date="2018-08" db="EMBL/GenBank/DDBJ databases">
        <title>Fulvimarina sp. 85, whole genome shotgun sequence.</title>
        <authorList>
            <person name="Tuo L."/>
        </authorList>
    </citation>
    <scope>NUCLEOTIDE SEQUENCE [LARGE SCALE GENOMIC DNA]</scope>
    <source>
        <strain evidence="2 3">85</strain>
    </source>
</reference>
<sequence length="124" mass="13872">MTERLSEDLRELLGDEDFLKLVENFGGDRLYVPQSVTETKVSNALGEEAAAKLAKRYGGDYPRIPLARAFRARHYRSALGLTNPEVADRLGMTVSGVEKLFSRHPAKRAPRPRAVDARQADLFD</sequence>
<dbReference type="OrthoDB" id="7596672at2"/>
<keyword evidence="3" id="KW-1185">Reference proteome</keyword>
<comment type="caution">
    <text evidence="2">The sequence shown here is derived from an EMBL/GenBank/DDBJ whole genome shotgun (WGS) entry which is preliminary data.</text>
</comment>
<dbReference type="RefSeq" id="WP_116683351.1">
    <property type="nucleotide sequence ID" value="NZ_QURL01000004.1"/>
</dbReference>
<dbReference type="EMBL" id="QURL01000004">
    <property type="protein sequence ID" value="RFC63621.1"/>
    <property type="molecule type" value="Genomic_DNA"/>
</dbReference>
<feature type="region of interest" description="Disordered" evidence="1">
    <location>
        <begin position="103"/>
        <end position="124"/>
    </location>
</feature>
<evidence type="ECO:0008006" key="4">
    <source>
        <dbReference type="Google" id="ProtNLM"/>
    </source>
</evidence>
<organism evidence="2 3">
    <name type="scientific">Fulvimarina endophytica</name>
    <dbReference type="NCBI Taxonomy" id="2293836"/>
    <lineage>
        <taxon>Bacteria</taxon>
        <taxon>Pseudomonadati</taxon>
        <taxon>Pseudomonadota</taxon>
        <taxon>Alphaproteobacteria</taxon>
        <taxon>Hyphomicrobiales</taxon>
        <taxon>Aurantimonadaceae</taxon>
        <taxon>Fulvimarina</taxon>
    </lineage>
</organism>
<evidence type="ECO:0000313" key="3">
    <source>
        <dbReference type="Proteomes" id="UP000264310"/>
    </source>
</evidence>